<dbReference type="Gene3D" id="1.25.10.10">
    <property type="entry name" value="Leucine-rich Repeat Variant"/>
    <property type="match status" value="1"/>
</dbReference>
<accession>A0A9D1K649</accession>
<dbReference type="InterPro" id="IPR016024">
    <property type="entry name" value="ARM-type_fold"/>
</dbReference>
<gene>
    <name evidence="1" type="ORF">IAA84_00845</name>
</gene>
<name>A0A9D1K649_9FIRM</name>
<proteinExistence type="predicted"/>
<dbReference type="InterPro" id="IPR011989">
    <property type="entry name" value="ARM-like"/>
</dbReference>
<evidence type="ECO:0000313" key="1">
    <source>
        <dbReference type="EMBL" id="HIS91543.1"/>
    </source>
</evidence>
<dbReference type="Proteomes" id="UP000824140">
    <property type="component" value="Unassembled WGS sequence"/>
</dbReference>
<comment type="caution">
    <text evidence="1">The sequence shown here is derived from an EMBL/GenBank/DDBJ whole genome shotgun (WGS) entry which is preliminary data.</text>
</comment>
<organism evidence="1 2">
    <name type="scientific">Candidatus Alectryocaccomicrobium excrementavium</name>
    <dbReference type="NCBI Taxonomy" id="2840668"/>
    <lineage>
        <taxon>Bacteria</taxon>
        <taxon>Bacillati</taxon>
        <taxon>Bacillota</taxon>
        <taxon>Clostridia</taxon>
        <taxon>Candidatus Alectryocaccomicrobium</taxon>
    </lineage>
</organism>
<reference evidence="1" key="2">
    <citation type="journal article" date="2021" name="PeerJ">
        <title>Extensive microbial diversity within the chicken gut microbiome revealed by metagenomics and culture.</title>
        <authorList>
            <person name="Gilroy R."/>
            <person name="Ravi A."/>
            <person name="Getino M."/>
            <person name="Pursley I."/>
            <person name="Horton D.L."/>
            <person name="Alikhan N.F."/>
            <person name="Baker D."/>
            <person name="Gharbi K."/>
            <person name="Hall N."/>
            <person name="Watson M."/>
            <person name="Adriaenssens E.M."/>
            <person name="Foster-Nyarko E."/>
            <person name="Jarju S."/>
            <person name="Secka A."/>
            <person name="Antonio M."/>
            <person name="Oren A."/>
            <person name="Chaudhuri R.R."/>
            <person name="La Ragione R."/>
            <person name="Hildebrand F."/>
            <person name="Pallen M.J."/>
        </authorList>
    </citation>
    <scope>NUCLEOTIDE SEQUENCE</scope>
    <source>
        <strain evidence="1">13766</strain>
    </source>
</reference>
<evidence type="ECO:0000313" key="2">
    <source>
        <dbReference type="Proteomes" id="UP000824140"/>
    </source>
</evidence>
<dbReference type="Pfam" id="PF13646">
    <property type="entry name" value="HEAT_2"/>
    <property type="match status" value="1"/>
</dbReference>
<protein>
    <submittedName>
        <fullName evidence="1">HEAT repeat domain-containing protein</fullName>
    </submittedName>
</protein>
<sequence length="110" mass="12137">MFGDKIAKIEKLVEKKKFEPLIALASDKKMDVRLAAIAGLGRIDVDEAYNALVPMLRENEAEVRIAAGKALATLGRPSARVHIEHQIHAEKDAKVAEELKKSLSVLHTKE</sequence>
<dbReference type="AlphaFoldDB" id="A0A9D1K649"/>
<reference evidence="1" key="1">
    <citation type="submission" date="2020-10" db="EMBL/GenBank/DDBJ databases">
        <authorList>
            <person name="Gilroy R."/>
        </authorList>
    </citation>
    <scope>NUCLEOTIDE SEQUENCE</scope>
    <source>
        <strain evidence="1">13766</strain>
    </source>
</reference>
<dbReference type="EMBL" id="DVJN01000014">
    <property type="protein sequence ID" value="HIS91543.1"/>
    <property type="molecule type" value="Genomic_DNA"/>
</dbReference>
<dbReference type="SUPFAM" id="SSF48371">
    <property type="entry name" value="ARM repeat"/>
    <property type="match status" value="1"/>
</dbReference>